<dbReference type="Pfam" id="PF01144">
    <property type="entry name" value="CoA_trans"/>
    <property type="match status" value="1"/>
</dbReference>
<dbReference type="NCBIfam" id="TIGR02428">
    <property type="entry name" value="pcaJ_scoB_fam"/>
    <property type="match status" value="1"/>
</dbReference>
<dbReference type="OrthoDB" id="9778604at2"/>
<comment type="similarity">
    <text evidence="1">Belongs to the 3-oxoacid CoA-transferase subunit B family.</text>
</comment>
<evidence type="ECO:0000313" key="3">
    <source>
        <dbReference type="EMBL" id="PXW87557.1"/>
    </source>
</evidence>
<evidence type="ECO:0000256" key="1">
    <source>
        <dbReference type="ARBA" id="ARBA00007047"/>
    </source>
</evidence>
<dbReference type="SUPFAM" id="SSF100950">
    <property type="entry name" value="NagB/RpiA/CoA transferase-like"/>
    <property type="match status" value="1"/>
</dbReference>
<evidence type="ECO:0000313" key="4">
    <source>
        <dbReference type="Proteomes" id="UP000247978"/>
    </source>
</evidence>
<dbReference type="PANTHER" id="PTHR13707:SF57">
    <property type="entry name" value="SUCCINYL-COA:3-KETOACID COENZYME A TRANSFERASE SUBUNIT B-RELATED"/>
    <property type="match status" value="1"/>
</dbReference>
<dbReference type="SMART" id="SM00882">
    <property type="entry name" value="CoA_trans"/>
    <property type="match status" value="1"/>
</dbReference>
<accession>A0A2V3VZR6</accession>
<dbReference type="InterPro" id="IPR037171">
    <property type="entry name" value="NagB/RpiA_transferase-like"/>
</dbReference>
<proteinExistence type="inferred from homology"/>
<dbReference type="AlphaFoldDB" id="A0A2V3VZR6"/>
<keyword evidence="2 3" id="KW-0808">Transferase</keyword>
<protein>
    <submittedName>
        <fullName evidence="3">3-oxoacid CoA-transferase</fullName>
    </submittedName>
</protein>
<reference evidence="3 4" key="1">
    <citation type="submission" date="2018-05" db="EMBL/GenBank/DDBJ databases">
        <title>Genomic Encyclopedia of Type Strains, Phase IV (KMG-IV): sequencing the most valuable type-strain genomes for metagenomic binning, comparative biology and taxonomic classification.</title>
        <authorList>
            <person name="Goeker M."/>
        </authorList>
    </citation>
    <scope>NUCLEOTIDE SEQUENCE [LARGE SCALE GENOMIC DNA]</scope>
    <source>
        <strain evidence="3 4">DSM 28556</strain>
    </source>
</reference>
<sequence>MKIKEMIAKRTAEELTSQSIINLGIGIPTLVANYLDEENYYLHTENGLLGVTSVEEADVDPLLVNAGKLPVGEAVGASYFHSADSFAMIRGGHVDVAILGALQVDEKGTVANWAVPGKGIIGVGGAMDLLTGANQIIITMGHVSKDGSPKFVDTCTFPITSTRKADIIVTDLAVFKWKDHGYELVELMGEATLEEVEKNTTATYRVSEVLLRKEKNR</sequence>
<dbReference type="InterPro" id="IPR012791">
    <property type="entry name" value="3-oxoacid_CoA-transf_B"/>
</dbReference>
<dbReference type="Gene3D" id="3.40.1080.10">
    <property type="entry name" value="Glutaconate Coenzyme A-transferase"/>
    <property type="match status" value="1"/>
</dbReference>
<gene>
    <name evidence="3" type="ORF">DFR56_105204</name>
</gene>
<comment type="caution">
    <text evidence="3">The sequence shown here is derived from an EMBL/GenBank/DDBJ whole genome shotgun (WGS) entry which is preliminary data.</text>
</comment>
<dbReference type="Proteomes" id="UP000247978">
    <property type="component" value="Unassembled WGS sequence"/>
</dbReference>
<name>A0A2V3VZR6_9BACI</name>
<dbReference type="RefSeq" id="WP_110395140.1">
    <property type="nucleotide sequence ID" value="NZ_JADIJL010000003.1"/>
</dbReference>
<dbReference type="InterPro" id="IPR004165">
    <property type="entry name" value="CoA_trans_fam_I"/>
</dbReference>
<dbReference type="PANTHER" id="PTHR13707">
    <property type="entry name" value="KETOACID-COENZYME A TRANSFERASE"/>
    <property type="match status" value="1"/>
</dbReference>
<keyword evidence="4" id="KW-1185">Reference proteome</keyword>
<dbReference type="EMBL" id="QJJQ01000005">
    <property type="protein sequence ID" value="PXW87557.1"/>
    <property type="molecule type" value="Genomic_DNA"/>
</dbReference>
<organism evidence="3 4">
    <name type="scientific">Pseudogracilibacillus auburnensis</name>
    <dbReference type="NCBI Taxonomy" id="1494959"/>
    <lineage>
        <taxon>Bacteria</taxon>
        <taxon>Bacillati</taxon>
        <taxon>Bacillota</taxon>
        <taxon>Bacilli</taxon>
        <taxon>Bacillales</taxon>
        <taxon>Bacillaceae</taxon>
        <taxon>Pseudogracilibacillus</taxon>
    </lineage>
</organism>
<evidence type="ECO:0000256" key="2">
    <source>
        <dbReference type="ARBA" id="ARBA00022679"/>
    </source>
</evidence>
<dbReference type="GO" id="GO:0008410">
    <property type="term" value="F:CoA-transferase activity"/>
    <property type="evidence" value="ECO:0007669"/>
    <property type="project" value="InterPro"/>
</dbReference>